<sequence length="163" mass="17822">MARWCAWDQLSNPSPLKLDIQIPAQGSNWNLCGYMYYPSTSMHKAIGGFGAPNIEQRSVISILYPAHAGDFTLLVGDWYKAGAKALRKKLNSGLDLPLPGGLLINGLHKSSVFTGQNGKTYKFRITNVGILTSINFRIQGHKMVLVEGSHSLQGVNSSYKGLK</sequence>
<name>A0A9W7J3N5_HIBTR</name>
<dbReference type="EMBL" id="BSYR01000040">
    <property type="protein sequence ID" value="GMJ04769.1"/>
    <property type="molecule type" value="Genomic_DNA"/>
</dbReference>
<dbReference type="GO" id="GO:0016491">
    <property type="term" value="F:oxidoreductase activity"/>
    <property type="evidence" value="ECO:0007669"/>
    <property type="project" value="TreeGrafter"/>
</dbReference>
<dbReference type="InterPro" id="IPR001117">
    <property type="entry name" value="Cu-oxidase_2nd"/>
</dbReference>
<feature type="domain" description="Plastocyanin-like" evidence="1">
    <location>
        <begin position="70"/>
        <end position="148"/>
    </location>
</feature>
<evidence type="ECO:0000313" key="3">
    <source>
        <dbReference type="Proteomes" id="UP001165190"/>
    </source>
</evidence>
<dbReference type="OrthoDB" id="2121828at2759"/>
<reference evidence="2" key="1">
    <citation type="submission" date="2023-05" db="EMBL/GenBank/DDBJ databases">
        <title>Genome and transcriptome analyses reveal genes involved in the formation of fine ridges on petal epidermal cells in Hibiscus trionum.</title>
        <authorList>
            <person name="Koshimizu S."/>
            <person name="Masuda S."/>
            <person name="Ishii T."/>
            <person name="Shirasu K."/>
            <person name="Hoshino A."/>
            <person name="Arita M."/>
        </authorList>
    </citation>
    <scope>NUCLEOTIDE SEQUENCE</scope>
    <source>
        <strain evidence="2">Hamamatsu line</strain>
    </source>
</reference>
<keyword evidence="3" id="KW-1185">Reference proteome</keyword>
<dbReference type="AlphaFoldDB" id="A0A9W7J3N5"/>
<gene>
    <name evidence="2" type="ORF">HRI_004146100</name>
</gene>
<dbReference type="PANTHER" id="PTHR11709">
    <property type="entry name" value="MULTI-COPPER OXIDASE"/>
    <property type="match status" value="1"/>
</dbReference>
<proteinExistence type="predicted"/>
<evidence type="ECO:0000259" key="1">
    <source>
        <dbReference type="Pfam" id="PF00394"/>
    </source>
</evidence>
<dbReference type="Proteomes" id="UP001165190">
    <property type="component" value="Unassembled WGS sequence"/>
</dbReference>
<dbReference type="PANTHER" id="PTHR11709:SF245">
    <property type="entry name" value="SKU5 SIMILAR 16"/>
    <property type="match status" value="1"/>
</dbReference>
<dbReference type="InterPro" id="IPR045087">
    <property type="entry name" value="Cu-oxidase_fam"/>
</dbReference>
<evidence type="ECO:0000313" key="2">
    <source>
        <dbReference type="EMBL" id="GMJ04769.1"/>
    </source>
</evidence>
<accession>A0A9W7J3N5</accession>
<dbReference type="InterPro" id="IPR008972">
    <property type="entry name" value="Cupredoxin"/>
</dbReference>
<comment type="caution">
    <text evidence="2">The sequence shown here is derived from an EMBL/GenBank/DDBJ whole genome shotgun (WGS) entry which is preliminary data.</text>
</comment>
<dbReference type="Gene3D" id="2.60.40.420">
    <property type="entry name" value="Cupredoxins - blue copper proteins"/>
    <property type="match status" value="1"/>
</dbReference>
<dbReference type="Pfam" id="PF00394">
    <property type="entry name" value="Cu-oxidase"/>
    <property type="match status" value="1"/>
</dbReference>
<organism evidence="2 3">
    <name type="scientific">Hibiscus trionum</name>
    <name type="common">Flower of an hour</name>
    <dbReference type="NCBI Taxonomy" id="183268"/>
    <lineage>
        <taxon>Eukaryota</taxon>
        <taxon>Viridiplantae</taxon>
        <taxon>Streptophyta</taxon>
        <taxon>Embryophyta</taxon>
        <taxon>Tracheophyta</taxon>
        <taxon>Spermatophyta</taxon>
        <taxon>Magnoliopsida</taxon>
        <taxon>eudicotyledons</taxon>
        <taxon>Gunneridae</taxon>
        <taxon>Pentapetalae</taxon>
        <taxon>rosids</taxon>
        <taxon>malvids</taxon>
        <taxon>Malvales</taxon>
        <taxon>Malvaceae</taxon>
        <taxon>Malvoideae</taxon>
        <taxon>Hibiscus</taxon>
    </lineage>
</organism>
<dbReference type="SUPFAM" id="SSF49503">
    <property type="entry name" value="Cupredoxins"/>
    <property type="match status" value="1"/>
</dbReference>
<protein>
    <recommendedName>
        <fullName evidence="1">Plastocyanin-like domain-containing protein</fullName>
    </recommendedName>
</protein>